<name>A0A834HDA6_RHOSS</name>
<keyword evidence="7" id="KW-0862">Zinc</keyword>
<dbReference type="SMART" id="SM00184">
    <property type="entry name" value="RING"/>
    <property type="match status" value="1"/>
</dbReference>
<sequence length="720" mass="79257">MDSIGALPYAIEDSVCQSRFSLCKVTSGLHLNLFHQAPQCHVVAISLLKRSKLSLKECAITLGISWRHGHCLYPDRRASLIVVDDFVTYDWTVLNALYNGKGTLLLGRKGDCFLWFYGVVKEAVQSGEFELCICFCCCTSALVSAVGLSEVTRADVTKVVPILISELDPSPTFGGSMEHRNFPSSSRMLMDQSHDRNHSTAEQSYDHMGRAVASENGSLAYPMQNVSRSGVYSASQWNSESRVNAYPSSSFSMEVPHLQPSFPVSSYHPFPQSPSAGNIYMGPQYNAGHTHTNYDDRRNIHEDETGLLDSVTGSRRAPVKRKSPCDSVACERGSSSRFYSAGSSSSSSEIPLEKPPSDYQNIPSCHIGLSHYGGGSLPVPGEDSVRNVRSRSRLDFESAPIRTHLPSFSSRHYHSTTNLSSYRGAVDLANINSDETTQEWNFNALPCPAHGTSRNSGINNGLSHERDQFLARGSGTETGVCHHDSASSRNLVPPLQYLHAPTVWGAREGRGSHSQRAIPSYRAALSYPRFGYEAASTENGLQSISETHSSRYSRPSTGGWQNGYRSVRSRIDIERFQSVSSIVDTHDRIGSEDLMMMDHSSLFASSRNLFDQYGDMRLDIDNMGYEELLALGERIGNVSTGVSEDMIKKCLMETKNSSAQNDEEGTCCICLEEYLNGEEVGILKKCGHKYHVSCIRKWLLVKNACPICKASALADCSPEG</sequence>
<evidence type="ECO:0000256" key="6">
    <source>
        <dbReference type="ARBA" id="ARBA00022786"/>
    </source>
</evidence>
<dbReference type="EC" id="2.3.2.27" evidence="2"/>
<dbReference type="PANTHER" id="PTHR22937:SF65">
    <property type="entry name" value="E3 UBIQUITIN-PROTEIN LIGASE ARK2C"/>
    <property type="match status" value="1"/>
</dbReference>
<keyword evidence="5 8" id="KW-0863">Zinc-finger</keyword>
<dbReference type="EMBL" id="WJXA01000003">
    <property type="protein sequence ID" value="KAF7149034.1"/>
    <property type="molecule type" value="Genomic_DNA"/>
</dbReference>
<comment type="caution">
    <text evidence="11">The sequence shown here is derived from an EMBL/GenBank/DDBJ whole genome shotgun (WGS) entry which is preliminary data.</text>
</comment>
<accession>A0A834HDA6</accession>
<evidence type="ECO:0000256" key="3">
    <source>
        <dbReference type="ARBA" id="ARBA00022679"/>
    </source>
</evidence>
<evidence type="ECO:0000256" key="7">
    <source>
        <dbReference type="ARBA" id="ARBA00022833"/>
    </source>
</evidence>
<proteinExistence type="predicted"/>
<evidence type="ECO:0000256" key="5">
    <source>
        <dbReference type="ARBA" id="ARBA00022771"/>
    </source>
</evidence>
<protein>
    <recommendedName>
        <fullName evidence="2">RING-type E3 ubiquitin transferase</fullName>
        <ecNumber evidence="2">2.3.2.27</ecNumber>
    </recommendedName>
</protein>
<dbReference type="CDD" id="cd16469">
    <property type="entry name" value="RING-H2_RNF24-like"/>
    <property type="match status" value="1"/>
</dbReference>
<evidence type="ECO:0000313" key="11">
    <source>
        <dbReference type="EMBL" id="KAF7149034.1"/>
    </source>
</evidence>
<dbReference type="AlphaFoldDB" id="A0A834HDA6"/>
<dbReference type="Gene3D" id="3.30.40.10">
    <property type="entry name" value="Zinc/RING finger domain, C3HC4 (zinc finger)"/>
    <property type="match status" value="1"/>
</dbReference>
<dbReference type="PROSITE" id="PS50089">
    <property type="entry name" value="ZF_RING_2"/>
    <property type="match status" value="1"/>
</dbReference>
<evidence type="ECO:0000256" key="2">
    <source>
        <dbReference type="ARBA" id="ARBA00012483"/>
    </source>
</evidence>
<keyword evidence="3" id="KW-0808">Transferase</keyword>
<dbReference type="GO" id="GO:0061630">
    <property type="term" value="F:ubiquitin protein ligase activity"/>
    <property type="evidence" value="ECO:0007669"/>
    <property type="project" value="UniProtKB-EC"/>
</dbReference>
<dbReference type="PANTHER" id="PTHR22937">
    <property type="entry name" value="E3 UBIQUITIN-PROTEIN LIGASE RNF165"/>
    <property type="match status" value="1"/>
</dbReference>
<dbReference type="Proteomes" id="UP000626092">
    <property type="component" value="Unassembled WGS sequence"/>
</dbReference>
<evidence type="ECO:0000259" key="10">
    <source>
        <dbReference type="PROSITE" id="PS50089"/>
    </source>
</evidence>
<feature type="compositionally biased region" description="Low complexity" evidence="9">
    <location>
        <begin position="335"/>
        <end position="348"/>
    </location>
</feature>
<feature type="region of interest" description="Disordered" evidence="9">
    <location>
        <begin position="305"/>
        <end position="356"/>
    </location>
</feature>
<dbReference type="InterPro" id="IPR001841">
    <property type="entry name" value="Znf_RING"/>
</dbReference>
<dbReference type="InterPro" id="IPR013083">
    <property type="entry name" value="Znf_RING/FYVE/PHD"/>
</dbReference>
<dbReference type="Pfam" id="PF13639">
    <property type="entry name" value="zf-RING_2"/>
    <property type="match status" value="1"/>
</dbReference>
<dbReference type="GO" id="GO:0008270">
    <property type="term" value="F:zinc ion binding"/>
    <property type="evidence" value="ECO:0007669"/>
    <property type="project" value="UniProtKB-KW"/>
</dbReference>
<dbReference type="InterPro" id="IPR045191">
    <property type="entry name" value="MBR1/2-like"/>
</dbReference>
<gene>
    <name evidence="11" type="ORF">RHSIM_Rhsim03G0124300</name>
</gene>
<evidence type="ECO:0000256" key="8">
    <source>
        <dbReference type="PROSITE-ProRule" id="PRU00175"/>
    </source>
</evidence>
<keyword evidence="4" id="KW-0479">Metal-binding</keyword>
<comment type="catalytic activity">
    <reaction evidence="1">
        <text>S-ubiquitinyl-[E2 ubiquitin-conjugating enzyme]-L-cysteine + [acceptor protein]-L-lysine = [E2 ubiquitin-conjugating enzyme]-L-cysteine + N(6)-ubiquitinyl-[acceptor protein]-L-lysine.</text>
        <dbReference type="EC" id="2.3.2.27"/>
    </reaction>
</comment>
<evidence type="ECO:0000256" key="9">
    <source>
        <dbReference type="SAM" id="MobiDB-lite"/>
    </source>
</evidence>
<dbReference type="OrthoDB" id="8062037at2759"/>
<organism evidence="11 12">
    <name type="scientific">Rhododendron simsii</name>
    <name type="common">Sims's rhododendron</name>
    <dbReference type="NCBI Taxonomy" id="118357"/>
    <lineage>
        <taxon>Eukaryota</taxon>
        <taxon>Viridiplantae</taxon>
        <taxon>Streptophyta</taxon>
        <taxon>Embryophyta</taxon>
        <taxon>Tracheophyta</taxon>
        <taxon>Spermatophyta</taxon>
        <taxon>Magnoliopsida</taxon>
        <taxon>eudicotyledons</taxon>
        <taxon>Gunneridae</taxon>
        <taxon>Pentapetalae</taxon>
        <taxon>asterids</taxon>
        <taxon>Ericales</taxon>
        <taxon>Ericaceae</taxon>
        <taxon>Ericoideae</taxon>
        <taxon>Rhodoreae</taxon>
        <taxon>Rhododendron</taxon>
    </lineage>
</organism>
<evidence type="ECO:0000256" key="1">
    <source>
        <dbReference type="ARBA" id="ARBA00000900"/>
    </source>
</evidence>
<evidence type="ECO:0000256" key="4">
    <source>
        <dbReference type="ARBA" id="ARBA00022723"/>
    </source>
</evidence>
<feature type="domain" description="RING-type" evidence="10">
    <location>
        <begin position="667"/>
        <end position="709"/>
    </location>
</feature>
<evidence type="ECO:0000313" key="12">
    <source>
        <dbReference type="Proteomes" id="UP000626092"/>
    </source>
</evidence>
<dbReference type="SUPFAM" id="SSF57850">
    <property type="entry name" value="RING/U-box"/>
    <property type="match status" value="1"/>
</dbReference>
<keyword evidence="12" id="KW-1185">Reference proteome</keyword>
<keyword evidence="6" id="KW-0833">Ubl conjugation pathway</keyword>
<reference evidence="11" key="1">
    <citation type="submission" date="2019-11" db="EMBL/GenBank/DDBJ databases">
        <authorList>
            <person name="Liu Y."/>
            <person name="Hou J."/>
            <person name="Li T.-Q."/>
            <person name="Guan C.-H."/>
            <person name="Wu X."/>
            <person name="Wu H.-Z."/>
            <person name="Ling F."/>
            <person name="Zhang R."/>
            <person name="Shi X.-G."/>
            <person name="Ren J.-P."/>
            <person name="Chen E.-F."/>
            <person name="Sun J.-M."/>
        </authorList>
    </citation>
    <scope>NUCLEOTIDE SEQUENCE</scope>
    <source>
        <strain evidence="11">Adult_tree_wgs_1</strain>
        <tissue evidence="11">Leaves</tissue>
    </source>
</reference>